<dbReference type="RefSeq" id="XP_008216628.1">
    <property type="nucleotide sequence ID" value="XM_008218406.4"/>
</dbReference>
<dbReference type="PROSITE" id="PS50280">
    <property type="entry name" value="SET"/>
    <property type="match status" value="1"/>
</dbReference>
<dbReference type="PANTHER" id="PTHR46167:SF1">
    <property type="entry name" value="N-LYSINE METHYLTRANSFERASE KMT5A"/>
    <property type="match status" value="1"/>
</dbReference>
<dbReference type="InterPro" id="IPR001214">
    <property type="entry name" value="SET_dom"/>
</dbReference>
<dbReference type="Proteomes" id="UP000002358">
    <property type="component" value="Chromosome 1"/>
</dbReference>
<dbReference type="InterPro" id="IPR046341">
    <property type="entry name" value="SET_dom_sf"/>
</dbReference>
<dbReference type="GeneID" id="100677939"/>
<protein>
    <recommendedName>
        <fullName evidence="1">SET domain-containing protein</fullName>
    </recommendedName>
</protein>
<dbReference type="SMART" id="SM00317">
    <property type="entry name" value="SET"/>
    <property type="match status" value="1"/>
</dbReference>
<dbReference type="InterPro" id="IPR051760">
    <property type="entry name" value="KMT5A"/>
</dbReference>
<dbReference type="SUPFAM" id="SSF82199">
    <property type="entry name" value="SET domain"/>
    <property type="match status" value="1"/>
</dbReference>
<dbReference type="RefSeq" id="XP_003425053.1">
    <property type="nucleotide sequence ID" value="XM_003425005.3"/>
</dbReference>
<dbReference type="GO" id="GO:0043516">
    <property type="term" value="P:regulation of DNA damage response, signal transduction by p53 class mediator"/>
    <property type="evidence" value="ECO:0007669"/>
    <property type="project" value="TreeGrafter"/>
</dbReference>
<dbReference type="AlphaFoldDB" id="A0A7M7HAE8"/>
<dbReference type="OrthoDB" id="1045173at2759"/>
<dbReference type="Gene3D" id="2.170.270.10">
    <property type="entry name" value="SET domain"/>
    <property type="match status" value="1"/>
</dbReference>
<dbReference type="InParanoid" id="A0A7M7HAE8"/>
<evidence type="ECO:0000313" key="3">
    <source>
        <dbReference type="Proteomes" id="UP000002358"/>
    </source>
</evidence>
<dbReference type="GO" id="GO:0005634">
    <property type="term" value="C:nucleus"/>
    <property type="evidence" value="ECO:0007669"/>
    <property type="project" value="TreeGrafter"/>
</dbReference>
<dbReference type="SMR" id="A0A7M7HAE8"/>
<organism evidence="2 3">
    <name type="scientific">Nasonia vitripennis</name>
    <name type="common">Parasitic wasp</name>
    <dbReference type="NCBI Taxonomy" id="7425"/>
    <lineage>
        <taxon>Eukaryota</taxon>
        <taxon>Metazoa</taxon>
        <taxon>Ecdysozoa</taxon>
        <taxon>Arthropoda</taxon>
        <taxon>Hexapoda</taxon>
        <taxon>Insecta</taxon>
        <taxon>Pterygota</taxon>
        <taxon>Neoptera</taxon>
        <taxon>Endopterygota</taxon>
        <taxon>Hymenoptera</taxon>
        <taxon>Apocrita</taxon>
        <taxon>Proctotrupomorpha</taxon>
        <taxon>Chalcidoidea</taxon>
        <taxon>Pteromalidae</taxon>
        <taxon>Pteromalinae</taxon>
        <taxon>Nasonia</taxon>
    </lineage>
</organism>
<dbReference type="EnsemblMetazoa" id="XM_003425005">
    <property type="protein sequence ID" value="XP_003425053"/>
    <property type="gene ID" value="LOC100677939"/>
</dbReference>
<dbReference type="GO" id="GO:0006357">
    <property type="term" value="P:regulation of transcription by RNA polymerase II"/>
    <property type="evidence" value="ECO:0007669"/>
    <property type="project" value="TreeGrafter"/>
</dbReference>
<reference evidence="2" key="1">
    <citation type="submission" date="2021-01" db="UniProtKB">
        <authorList>
            <consortium name="EnsemblMetazoa"/>
        </authorList>
    </citation>
    <scope>IDENTIFICATION</scope>
</reference>
<dbReference type="KEGG" id="nvi:100677939"/>
<dbReference type="GO" id="GO:0005700">
    <property type="term" value="C:polytene chromosome"/>
    <property type="evidence" value="ECO:0007669"/>
    <property type="project" value="TreeGrafter"/>
</dbReference>
<dbReference type="Pfam" id="PF00856">
    <property type="entry name" value="SET"/>
    <property type="match status" value="1"/>
</dbReference>
<name>A0A7M7HAE8_NASVI</name>
<dbReference type="EnsemblMetazoa" id="XM_008218406">
    <property type="protein sequence ID" value="XP_008216628"/>
    <property type="gene ID" value="LOC100677939"/>
</dbReference>
<sequence>MSDEPQPTTRDGLEWNDEDYEAIIRTIVDNDLDPLDIAALSLDEINAFSTKEYKRHDKGCRRFWESLKHFIKIHHVEILKDFQRLKRGENIIAPKRRVLIDQLVQAIDSCTQGRDEIQQFIENFEFELSPSLQEVIYDSLKGNMKFKTMKNLLISQRLQIIQGLGLMSEMRFAGVKTKANDELTPPKANETSMNKSSQVISSKVDSEIIRSKILNGSENGLEKMPVRGKGMGIRTTKNFAINEYIVEYTGELISKAVGYKRMSKYAKDESFGNFLLSFRLMDKKWFIDATKDDGRLGRWVNHSTKNSNAKVKVMVIDTKPRVFLMASREISTGEEILYDYGERDPDTIKNNPWLLD</sequence>
<keyword evidence="3" id="KW-1185">Reference proteome</keyword>
<proteinExistence type="predicted"/>
<feature type="domain" description="SET" evidence="1">
    <location>
        <begin position="219"/>
        <end position="341"/>
    </location>
</feature>
<dbReference type="PANTHER" id="PTHR46167">
    <property type="entry name" value="N-LYSINE METHYLTRANSFERASE KMT5A"/>
    <property type="match status" value="1"/>
</dbReference>
<evidence type="ECO:0000259" key="1">
    <source>
        <dbReference type="PROSITE" id="PS50280"/>
    </source>
</evidence>
<dbReference type="GO" id="GO:0042799">
    <property type="term" value="F:histone H4K20 methyltransferase activity"/>
    <property type="evidence" value="ECO:0007669"/>
    <property type="project" value="TreeGrafter"/>
</dbReference>
<accession>A0A7M7HAE8</accession>
<evidence type="ECO:0000313" key="2">
    <source>
        <dbReference type="EnsemblMetazoa" id="XP_008216628"/>
    </source>
</evidence>